<dbReference type="Proteomes" id="UP001331936">
    <property type="component" value="Unassembled WGS sequence"/>
</dbReference>
<dbReference type="InterPro" id="IPR036188">
    <property type="entry name" value="FAD/NAD-bd_sf"/>
</dbReference>
<keyword evidence="4" id="KW-0560">Oxidoreductase</keyword>
<evidence type="ECO:0000256" key="1">
    <source>
        <dbReference type="ARBA" id="ARBA00022630"/>
    </source>
</evidence>
<evidence type="ECO:0000313" key="5">
    <source>
        <dbReference type="EMBL" id="MEE2031269.1"/>
    </source>
</evidence>
<dbReference type="RefSeq" id="WP_330150708.1">
    <property type="nucleotide sequence ID" value="NZ_JAUZMZ010000012.1"/>
</dbReference>
<proteinExistence type="predicted"/>
<evidence type="ECO:0000313" key="6">
    <source>
        <dbReference type="Proteomes" id="UP001331936"/>
    </source>
</evidence>
<dbReference type="SUPFAM" id="SSF51905">
    <property type="entry name" value="FAD/NAD(P)-binding domain"/>
    <property type="match status" value="2"/>
</dbReference>
<dbReference type="InterPro" id="IPR050775">
    <property type="entry name" value="FAD-binding_Monooxygenases"/>
</dbReference>
<evidence type="ECO:0000256" key="4">
    <source>
        <dbReference type="ARBA" id="ARBA00023002"/>
    </source>
</evidence>
<evidence type="ECO:0000256" key="3">
    <source>
        <dbReference type="ARBA" id="ARBA00022857"/>
    </source>
</evidence>
<dbReference type="PANTHER" id="PTHR43098">
    <property type="entry name" value="L-ORNITHINE N(5)-MONOOXYGENASE-RELATED"/>
    <property type="match status" value="1"/>
</dbReference>
<dbReference type="Pfam" id="PF13738">
    <property type="entry name" value="Pyr_redox_3"/>
    <property type="match status" value="1"/>
</dbReference>
<reference evidence="5 6" key="1">
    <citation type="submission" date="2023-08" db="EMBL/GenBank/DDBJ databases">
        <authorList>
            <person name="Girao M."/>
            <person name="Carvalho M.F."/>
        </authorList>
    </citation>
    <scope>NUCLEOTIDE SEQUENCE [LARGE SCALE GENOMIC DNA]</scope>
    <source>
        <strain evidence="5 6">CC-R104</strain>
    </source>
</reference>
<name>A0ABU7JN12_9NOCA</name>
<keyword evidence="1" id="KW-0285">Flavoprotein</keyword>
<dbReference type="PANTHER" id="PTHR43098:SF5">
    <property type="entry name" value="DUAL-FUNCTIONAL MONOOXYGENASE_METHYLTRANSFERASE PSOF"/>
    <property type="match status" value="1"/>
</dbReference>
<dbReference type="EMBL" id="JAUZMZ010000012">
    <property type="protein sequence ID" value="MEE2031269.1"/>
    <property type="molecule type" value="Genomic_DNA"/>
</dbReference>
<dbReference type="PRINTS" id="PR00411">
    <property type="entry name" value="PNDRDTASEI"/>
</dbReference>
<keyword evidence="6" id="KW-1185">Reference proteome</keyword>
<accession>A0ABU7JN12</accession>
<sequence length="652" mass="72706">MVGFVIQLPADLAELPPPLVIAGGSETLLNDSERVVDRADAAGVELEFSTYSEQQHVHIHRGRTRRSGLGHCRFRDVAPFMVGAQLKYRCGEHFPREVVYANNHKETKVSVHTQAVQGKKDSRNEEFDAVVVGAGIGGMRMLHELRQLGLSVKVIEAAPEVGGTWFWNRYPGARTDSESWVYAYSFSKELQDEWDWSERFATQPEALAYLKYVAGRFDMRKDILFNTRVDSAIYDEQSNEWTITTEQGGTYTCKYFIPASGLLSLPYKPDFKGLDNFQGEWYVTGNWPEEKVDLTGKRVAVIGTGATAVQVIPIVALTAEQLTVFQRTPNYVMPGRNYVLTEDERQSIRANLDTIWAMARQHFFGFAMAPAGRVMSDYPPEEQQKILEGGWEAGGFRFIFETFDDLLVNDESNAIASEFVRNKIRAIVNDPATAEMLCPKDYPLAGKRPPLGHFYYETFNRDNVSLVDVNNNPITAISENGVRVGNDEYEADVIIFATGFDAGTGALTHMNVQGRGGVTLKEKWEHGPRTHLGIGVDAFPNMFMISGPQTPFANIPVVIEGAVEWIGQAIKSLRDNGLDRIEATPEATEAWNDHIAQIVNATVLSKGKRSWFFGDNVPGKAHASLFYFGGAGEYRKECLASAENNYDGFVVD</sequence>
<evidence type="ECO:0000256" key="2">
    <source>
        <dbReference type="ARBA" id="ARBA00022827"/>
    </source>
</evidence>
<keyword evidence="3" id="KW-0521">NADP</keyword>
<keyword evidence="2" id="KW-0274">FAD</keyword>
<comment type="caution">
    <text evidence="5">The sequence shown here is derived from an EMBL/GenBank/DDBJ whole genome shotgun (WGS) entry which is preliminary data.</text>
</comment>
<dbReference type="Gene3D" id="3.40.50.1820">
    <property type="entry name" value="alpha/beta hydrolase"/>
    <property type="match status" value="1"/>
</dbReference>
<gene>
    <name evidence="5" type="ORF">Q8814_03930</name>
</gene>
<organism evidence="5 6">
    <name type="scientific">Rhodococcus chondri</name>
    <dbReference type="NCBI Taxonomy" id="3065941"/>
    <lineage>
        <taxon>Bacteria</taxon>
        <taxon>Bacillati</taxon>
        <taxon>Actinomycetota</taxon>
        <taxon>Actinomycetes</taxon>
        <taxon>Mycobacteriales</taxon>
        <taxon>Nocardiaceae</taxon>
        <taxon>Rhodococcus</taxon>
    </lineage>
</organism>
<dbReference type="InterPro" id="IPR029058">
    <property type="entry name" value="AB_hydrolase_fold"/>
</dbReference>
<protein>
    <submittedName>
        <fullName evidence="5">NAD(P)-binding domain-containing protein</fullName>
    </submittedName>
</protein>
<dbReference type="Gene3D" id="3.50.50.60">
    <property type="entry name" value="FAD/NAD(P)-binding domain"/>
    <property type="match status" value="2"/>
</dbReference>